<proteinExistence type="predicted"/>
<dbReference type="Pfam" id="PF07282">
    <property type="entry name" value="Cas12f1-like_TNB"/>
    <property type="match status" value="1"/>
</dbReference>
<reference evidence="3 4" key="1">
    <citation type="submission" date="2017-09" db="EMBL/GenBank/DDBJ databases">
        <title>Large-scale bioinformatics analysis of Bacillus genomes uncovers conserved roles of natural products in bacterial physiology.</title>
        <authorList>
            <consortium name="Agbiome Team Llc"/>
            <person name="Bleich R.M."/>
            <person name="Grubbs K.J."/>
            <person name="Santa Maria K.C."/>
            <person name="Allen S.E."/>
            <person name="Farag S."/>
            <person name="Shank E.A."/>
            <person name="Bowers A."/>
        </authorList>
    </citation>
    <scope>NUCLEOTIDE SEQUENCE [LARGE SCALE GENOMIC DNA]</scope>
    <source>
        <strain evidence="3 4">AFS092789</strain>
    </source>
</reference>
<dbReference type="GO" id="GO:0003677">
    <property type="term" value="F:DNA binding"/>
    <property type="evidence" value="ECO:0007669"/>
    <property type="project" value="UniProtKB-KW"/>
</dbReference>
<dbReference type="NCBIfam" id="TIGR01766">
    <property type="entry name" value="IS200/IS605 family accessory protein TnpB-like domain"/>
    <property type="match status" value="1"/>
</dbReference>
<dbReference type="EMBL" id="NVMX01000290">
    <property type="protein sequence ID" value="PDZ94015.1"/>
    <property type="molecule type" value="Genomic_DNA"/>
</dbReference>
<comment type="caution">
    <text evidence="3">The sequence shown here is derived from an EMBL/GenBank/DDBJ whole genome shotgun (WGS) entry which is preliminary data.</text>
</comment>
<accession>A0A9X6SRT5</accession>
<feature type="domain" description="Cas12f1-like TNB" evidence="2">
    <location>
        <begin position="349"/>
        <end position="413"/>
    </location>
</feature>
<keyword evidence="1" id="KW-0238">DNA-binding</keyword>
<evidence type="ECO:0000259" key="2">
    <source>
        <dbReference type="Pfam" id="PF07282"/>
    </source>
</evidence>
<dbReference type="InterPro" id="IPR010095">
    <property type="entry name" value="Cas12f1-like_TNB"/>
</dbReference>
<organism evidence="3 4">
    <name type="scientific">Bacillus cereus</name>
    <dbReference type="NCBI Taxonomy" id="1396"/>
    <lineage>
        <taxon>Bacteria</taxon>
        <taxon>Bacillati</taxon>
        <taxon>Bacillota</taxon>
        <taxon>Bacilli</taxon>
        <taxon>Bacillales</taxon>
        <taxon>Bacillaceae</taxon>
        <taxon>Bacillus</taxon>
        <taxon>Bacillus cereus group</taxon>
    </lineage>
</organism>
<dbReference type="AlphaFoldDB" id="A0A9X6SRT5"/>
<evidence type="ECO:0000256" key="1">
    <source>
        <dbReference type="ARBA" id="ARBA00023125"/>
    </source>
</evidence>
<sequence>MNRSFFCFLHVFKKKYIETYVRIWYDIPINNQEVNIVPTITVKIPLYAPTKTKQEMYEAMQQNFSIACNETLDLKQNHPKLKASEIDSKLSHIQLPSTLVQEARKLGTSRFQDWKKNQKTKGFPSFRKRISILFNNQNWRLRFDNGFLKLGIPTLEEGNLTVDKYIPLKSNDYNLFWVNYLLTGEMDTENKYYQKSYASISKPKKGNAQLFFKKGQWFFSFAISFEIQNEEKEEKSIGVDRGLRLVAVAGDAETGKYLTFNGKHIGHIRRKYYKLRRKLMKAKNMKAVKRLEDKEQRIVQYWNHLISKSIVEFAIQCNASIIKIEDLSSIRSMKKYWKRSDRNINSWAFYDLELKLTYKAQLAELKVEKVNPYKTSQECSKCGKVKKSNRRKEWYICSCGNKINADVNASFNISKRPSIDTQSTAA</sequence>
<dbReference type="Proteomes" id="UP000219922">
    <property type="component" value="Unassembled WGS sequence"/>
</dbReference>
<evidence type="ECO:0000313" key="4">
    <source>
        <dbReference type="Proteomes" id="UP000219922"/>
    </source>
</evidence>
<protein>
    <recommendedName>
        <fullName evidence="2">Cas12f1-like TNB domain-containing protein</fullName>
    </recommendedName>
</protein>
<dbReference type="NCBIfam" id="NF040570">
    <property type="entry name" value="guided_TnpB"/>
    <property type="match status" value="1"/>
</dbReference>
<name>A0A9X6SRT5_BACCE</name>
<evidence type="ECO:0000313" key="3">
    <source>
        <dbReference type="EMBL" id="PDZ94015.1"/>
    </source>
</evidence>
<gene>
    <name evidence="3" type="ORF">CON36_36070</name>
</gene>